<dbReference type="GO" id="GO:0005762">
    <property type="term" value="C:mitochondrial large ribosomal subunit"/>
    <property type="evidence" value="ECO:0007669"/>
    <property type="project" value="TreeGrafter"/>
</dbReference>
<dbReference type="Gene3D" id="3.90.1170.10">
    <property type="entry name" value="Ribosomal protein L10e/L16"/>
    <property type="match status" value="1"/>
</dbReference>
<dbReference type="NCBIfam" id="TIGR01164">
    <property type="entry name" value="rplP_bact"/>
    <property type="match status" value="1"/>
</dbReference>
<evidence type="ECO:0000313" key="5">
    <source>
        <dbReference type="EMBL" id="KAG6379608.1"/>
    </source>
</evidence>
<accession>A0A8I3ADN1</accession>
<evidence type="ECO:0000256" key="3">
    <source>
        <dbReference type="ARBA" id="ARBA00023274"/>
    </source>
</evidence>
<comment type="similarity">
    <text evidence="1 4">Belongs to the universal ribosomal protein uL16 family.</text>
</comment>
<protein>
    <submittedName>
        <fullName evidence="5">Ribosomal protein L16p/L10e-domain-containing protein</fullName>
    </submittedName>
</protein>
<keyword evidence="2 4" id="KW-0689">Ribosomal protein</keyword>
<dbReference type="AlphaFoldDB" id="A0A8I3ADN1"/>
<gene>
    <name evidence="5" type="ORF">JVT61DRAFT_10116</name>
</gene>
<dbReference type="PANTHER" id="PTHR12220">
    <property type="entry name" value="50S/60S RIBOSOMAL PROTEIN L16"/>
    <property type="match status" value="1"/>
</dbReference>
<dbReference type="Proteomes" id="UP000683000">
    <property type="component" value="Unassembled WGS sequence"/>
</dbReference>
<name>A0A8I3ADN1_9AGAM</name>
<dbReference type="EMBL" id="JAGFBS010000004">
    <property type="protein sequence ID" value="KAG6379608.1"/>
    <property type="molecule type" value="Genomic_DNA"/>
</dbReference>
<evidence type="ECO:0000313" key="6">
    <source>
        <dbReference type="Proteomes" id="UP000683000"/>
    </source>
</evidence>
<dbReference type="OrthoDB" id="268521at2759"/>
<organism evidence="5 6">
    <name type="scientific">Boletus reticuloceps</name>
    <dbReference type="NCBI Taxonomy" id="495285"/>
    <lineage>
        <taxon>Eukaryota</taxon>
        <taxon>Fungi</taxon>
        <taxon>Dikarya</taxon>
        <taxon>Basidiomycota</taxon>
        <taxon>Agaricomycotina</taxon>
        <taxon>Agaricomycetes</taxon>
        <taxon>Agaricomycetidae</taxon>
        <taxon>Boletales</taxon>
        <taxon>Boletineae</taxon>
        <taxon>Boletaceae</taxon>
        <taxon>Boletoideae</taxon>
        <taxon>Boletus</taxon>
    </lineage>
</organism>
<evidence type="ECO:0000256" key="1">
    <source>
        <dbReference type="ARBA" id="ARBA00008931"/>
    </source>
</evidence>
<dbReference type="GO" id="GO:0003735">
    <property type="term" value="F:structural constituent of ribosome"/>
    <property type="evidence" value="ECO:0007669"/>
    <property type="project" value="InterPro"/>
</dbReference>
<keyword evidence="6" id="KW-1185">Reference proteome</keyword>
<evidence type="ECO:0000256" key="4">
    <source>
        <dbReference type="RuleBase" id="RU004413"/>
    </source>
</evidence>
<dbReference type="PRINTS" id="PR00060">
    <property type="entry name" value="RIBOSOMALL16"/>
</dbReference>
<comment type="caution">
    <text evidence="5">The sequence shown here is derived from an EMBL/GenBank/DDBJ whole genome shotgun (WGS) entry which is preliminary data.</text>
</comment>
<sequence>MFSFLSALPTLRQATAPVSIPNGTFGARFRNQIAPRKVKYAKRQKGRIPIPTGGSTRGTTLAYGEYGIRIKGQGVRFTAKQLATAEEVIKRAIKVVKGAKLYMRVFPDIPVCIKGNETRMGKGKGTFEFWATRVPTGRVIFEVGGVPIREEIAREGNCPALLLPLYQLNIPVALRLGAAKLPTTYEFITRKSLPRLGNMLIEPLSPSIPPTPVTTLEPPQAS</sequence>
<dbReference type="GO" id="GO:0019843">
    <property type="term" value="F:rRNA binding"/>
    <property type="evidence" value="ECO:0007669"/>
    <property type="project" value="InterPro"/>
</dbReference>
<dbReference type="GO" id="GO:0032543">
    <property type="term" value="P:mitochondrial translation"/>
    <property type="evidence" value="ECO:0007669"/>
    <property type="project" value="TreeGrafter"/>
</dbReference>
<dbReference type="CDD" id="cd01433">
    <property type="entry name" value="Ribosomal_L16_L10e"/>
    <property type="match status" value="1"/>
</dbReference>
<keyword evidence="3 4" id="KW-0687">Ribonucleoprotein</keyword>
<dbReference type="Pfam" id="PF00252">
    <property type="entry name" value="Ribosomal_L16"/>
    <property type="match status" value="1"/>
</dbReference>
<dbReference type="InterPro" id="IPR020798">
    <property type="entry name" value="Ribosomal_uL16_CS"/>
</dbReference>
<dbReference type="InterPro" id="IPR000114">
    <property type="entry name" value="Ribosomal_uL16_bact-type"/>
</dbReference>
<dbReference type="SUPFAM" id="SSF54686">
    <property type="entry name" value="Ribosomal protein L16p/L10e"/>
    <property type="match status" value="1"/>
</dbReference>
<dbReference type="PROSITE" id="PS00701">
    <property type="entry name" value="RIBOSOMAL_L16_2"/>
    <property type="match status" value="1"/>
</dbReference>
<evidence type="ECO:0000256" key="2">
    <source>
        <dbReference type="ARBA" id="ARBA00022980"/>
    </source>
</evidence>
<dbReference type="InterPro" id="IPR036920">
    <property type="entry name" value="Ribosomal_uL16_sf"/>
</dbReference>
<proteinExistence type="inferred from homology"/>
<dbReference type="InterPro" id="IPR016180">
    <property type="entry name" value="Ribosomal_uL16_dom"/>
</dbReference>
<dbReference type="PANTHER" id="PTHR12220:SF13">
    <property type="entry name" value="LARGE RIBOSOMAL SUBUNIT PROTEIN UL16M"/>
    <property type="match status" value="1"/>
</dbReference>
<reference evidence="5" key="1">
    <citation type="submission" date="2021-03" db="EMBL/GenBank/DDBJ databases">
        <title>Evolutionary innovations through gain and loss of genes in the ectomycorrhizal Boletales.</title>
        <authorList>
            <person name="Wu G."/>
            <person name="Miyauchi S."/>
            <person name="Morin E."/>
            <person name="Yang Z.-L."/>
            <person name="Xu J."/>
            <person name="Martin F.M."/>
        </authorList>
    </citation>
    <scope>NUCLEOTIDE SEQUENCE</scope>
    <source>
        <strain evidence="5">BR01</strain>
    </source>
</reference>
<dbReference type="InterPro" id="IPR047873">
    <property type="entry name" value="Ribosomal_uL16"/>
</dbReference>